<keyword evidence="4 6" id="KW-0472">Membrane</keyword>
<evidence type="ECO:0000256" key="5">
    <source>
        <dbReference type="SAM" id="MobiDB-lite"/>
    </source>
</evidence>
<proteinExistence type="predicted"/>
<evidence type="ECO:0000256" key="1">
    <source>
        <dbReference type="ARBA" id="ARBA00004167"/>
    </source>
</evidence>
<sequence length="256" mass="27714">MNAVFFEDREDPGRKASAILAAVVHIALVVFLVYGVRWQTRAPEAVEVELVRAMPAPAPAAVAPPEPEPAPAPKAEPKPEPKVEPKPAPPTKPDIALKEKEKPKAKPEPRPEPKVEPKPKPEPDKASRQLLDKELKALAAEREKQMAAQELAQVKAAQAAAARSKAAADYIGRIKGKIKGNIVLPPDIKGNPEAIFDVVQLPSGEILSVKLKKSSGHAAYDNAIERAILKSSPLPKPEQGDLFSRSLELKFRPLED</sequence>
<keyword evidence="2 6" id="KW-0812">Transmembrane</keyword>
<feature type="compositionally biased region" description="Basic and acidic residues" evidence="5">
    <location>
        <begin position="95"/>
        <end position="130"/>
    </location>
</feature>
<dbReference type="EMBL" id="AP021857">
    <property type="protein sequence ID" value="BBO22062.1"/>
    <property type="molecule type" value="Genomic_DNA"/>
</dbReference>
<gene>
    <name evidence="7" type="ORF">DSYM_27610</name>
</gene>
<evidence type="ECO:0000313" key="8">
    <source>
        <dbReference type="Proteomes" id="UP000662914"/>
    </source>
</evidence>
<dbReference type="KEGG" id="ddz:DSYM_27610"/>
<dbReference type="SUPFAM" id="SSF74653">
    <property type="entry name" value="TolA/TonB C-terminal domain"/>
    <property type="match status" value="1"/>
</dbReference>
<evidence type="ECO:0000313" key="7">
    <source>
        <dbReference type="EMBL" id="BBO22062.1"/>
    </source>
</evidence>
<evidence type="ECO:0000256" key="2">
    <source>
        <dbReference type="ARBA" id="ARBA00022692"/>
    </source>
</evidence>
<evidence type="ECO:0000256" key="4">
    <source>
        <dbReference type="ARBA" id="ARBA00023136"/>
    </source>
</evidence>
<name>A0A809RQY2_9PROT</name>
<comment type="subcellular location">
    <subcellularLocation>
        <location evidence="1">Membrane</location>
        <topology evidence="1">Single-pass membrane protein</topology>
    </subcellularLocation>
</comment>
<feature type="region of interest" description="Disordered" evidence="5">
    <location>
        <begin position="59"/>
        <end position="130"/>
    </location>
</feature>
<dbReference type="GO" id="GO:0016020">
    <property type="term" value="C:membrane"/>
    <property type="evidence" value="ECO:0007669"/>
    <property type="project" value="UniProtKB-SubCell"/>
</dbReference>
<protein>
    <submittedName>
        <fullName evidence="7">TonB C-terminal domain-containing protein</fullName>
    </submittedName>
</protein>
<feature type="compositionally biased region" description="Pro residues" evidence="5">
    <location>
        <begin position="59"/>
        <end position="74"/>
    </location>
</feature>
<dbReference type="Gene3D" id="3.30.1150.10">
    <property type="match status" value="1"/>
</dbReference>
<reference evidence="7" key="1">
    <citation type="journal article" name="DNA Res.">
        <title>The physiological potential of anammox bacteria as revealed by their core genome structure.</title>
        <authorList>
            <person name="Okubo T."/>
            <person name="Toyoda A."/>
            <person name="Fukuhara K."/>
            <person name="Uchiyama I."/>
            <person name="Harigaya Y."/>
            <person name="Kuroiwa M."/>
            <person name="Suzuki T."/>
            <person name="Murakami Y."/>
            <person name="Suwa Y."/>
            <person name="Takami H."/>
        </authorList>
    </citation>
    <scope>NUCLEOTIDE SEQUENCE</scope>
    <source>
        <strain evidence="7">317325-3</strain>
    </source>
</reference>
<feature type="transmembrane region" description="Helical" evidence="6">
    <location>
        <begin position="16"/>
        <end position="36"/>
    </location>
</feature>
<dbReference type="InterPro" id="IPR006260">
    <property type="entry name" value="TonB/TolA_C"/>
</dbReference>
<evidence type="ECO:0000256" key="6">
    <source>
        <dbReference type="SAM" id="Phobius"/>
    </source>
</evidence>
<organism evidence="7 8">
    <name type="scientific">Candidatus Desulfobacillus denitrificans</name>
    <dbReference type="NCBI Taxonomy" id="2608985"/>
    <lineage>
        <taxon>Bacteria</taxon>
        <taxon>Pseudomonadati</taxon>
        <taxon>Pseudomonadota</taxon>
        <taxon>Betaproteobacteria</taxon>
        <taxon>Candidatus Desulfobacillus</taxon>
    </lineage>
</organism>
<feature type="compositionally biased region" description="Basic and acidic residues" evidence="5">
    <location>
        <begin position="75"/>
        <end position="85"/>
    </location>
</feature>
<dbReference type="NCBIfam" id="TIGR01352">
    <property type="entry name" value="tonB_Cterm"/>
    <property type="match status" value="1"/>
</dbReference>
<evidence type="ECO:0000256" key="3">
    <source>
        <dbReference type="ARBA" id="ARBA00022989"/>
    </source>
</evidence>
<dbReference type="AlphaFoldDB" id="A0A809RQY2"/>
<dbReference type="Pfam" id="PF13103">
    <property type="entry name" value="TonB_2"/>
    <property type="match status" value="1"/>
</dbReference>
<dbReference type="Proteomes" id="UP000662914">
    <property type="component" value="Chromosome"/>
</dbReference>
<keyword evidence="3 6" id="KW-1133">Transmembrane helix</keyword>
<accession>A0A809RQY2</accession>